<dbReference type="Proteomes" id="UP000033664">
    <property type="component" value="Unassembled WGS sequence"/>
</dbReference>
<comment type="caution">
    <text evidence="1">The sequence shown here is derived from an EMBL/GenBank/DDBJ whole genome shotgun (WGS) entry which is preliminary data.</text>
</comment>
<dbReference type="RefSeq" id="WP_045978421.1">
    <property type="nucleotide sequence ID" value="NZ_JXXY01000002.1"/>
</dbReference>
<dbReference type="EMBL" id="JXXZ01000007">
    <property type="protein sequence ID" value="KJY99631.1"/>
    <property type="molecule type" value="Genomic_DNA"/>
</dbReference>
<sequence>MTSLPVLLLGPVVRRAEKQQIRIQLATSQALEPVFKLHQHPSEQHTETLRLGEHLYLHNCTLTPVNGAFSTEISIAYELYFGSEAHDLGDYCYADATLPSLLIPEQLRSVLHGSCRNPHHYSEDALVQGDKLMQQSHRNAEKRPQLLLLSGDQIYADDVAGPMLLAIHQLIERLGIYREGEQLIALSQQVQDDLYNRACKLPHTPWQKRSKWQLGYWLRRDEPHFSSVKSANHLVHFEEFIALYLLSLGAPCWQLIDTEQLQLSDSHPHYQTFQQERTHVLDFAASQPYAARLFAHVSSLMIFDDHDVTDDWNLTANWEQAVYTHPASRAIIGNAMLSYALFQGWGNCANDTPWPFFEALKKARGDGFWHLAPLYKPLLNYDYWHYELPTSPKVVVLDTRTHRWRNEQDFNEPSGLLDWQRLLELENSLQGSEQVLLVSPAPVFGVKSIEAIQAVFTLCNQPLVVDCENWMAHEGSAKKLLNIFRRLDTPQETIILSGDVHYSFCFSVRARFSERENRIWQLTASGIKNEFPRKLINVLDKLDSFLYSPRSPLNLFTKRWQMKVDKHDTTSGPQKHLVSHAAISLVELEHGKLCRYRLLHSDDSVTEYELD</sequence>
<organism evidence="1 2">
    <name type="scientific">Pseudoalteromonas ruthenica</name>
    <dbReference type="NCBI Taxonomy" id="151081"/>
    <lineage>
        <taxon>Bacteria</taxon>
        <taxon>Pseudomonadati</taxon>
        <taxon>Pseudomonadota</taxon>
        <taxon>Gammaproteobacteria</taxon>
        <taxon>Alteromonadales</taxon>
        <taxon>Pseudoalteromonadaceae</taxon>
        <taxon>Pseudoalteromonas</taxon>
    </lineage>
</organism>
<dbReference type="AlphaFoldDB" id="A0A0F4PXF7"/>
<dbReference type="InterPro" id="IPR038607">
    <property type="entry name" value="PhoD-like_sf"/>
</dbReference>
<accession>A0A0F4PXF7</accession>
<dbReference type="GeneID" id="58228467"/>
<dbReference type="PANTHER" id="PTHR37031">
    <property type="entry name" value="METALLOPHOSPHATASE BINDING DOMAIN PROTEIN"/>
    <property type="match status" value="1"/>
</dbReference>
<dbReference type="SUPFAM" id="SSF56300">
    <property type="entry name" value="Metallo-dependent phosphatases"/>
    <property type="match status" value="1"/>
</dbReference>
<dbReference type="eggNOG" id="COG3540">
    <property type="taxonomic scope" value="Bacteria"/>
</dbReference>
<dbReference type="PATRIC" id="fig|151081.8.peg.554"/>
<gene>
    <name evidence="1" type="ORF">TW72_08190</name>
</gene>
<protein>
    <submittedName>
        <fullName evidence="1">Metallophosphatase</fullName>
    </submittedName>
</protein>
<dbReference type="InterPro" id="IPR029052">
    <property type="entry name" value="Metallo-depent_PP-like"/>
</dbReference>
<proteinExistence type="predicted"/>
<dbReference type="OrthoDB" id="9795624at2"/>
<dbReference type="PANTHER" id="PTHR37031:SF2">
    <property type="entry name" value="PHOD-LIKE PHOSPHATASE METALLOPHOSPHATASE DOMAIN-CONTAINING PROTEIN"/>
    <property type="match status" value="1"/>
</dbReference>
<evidence type="ECO:0000313" key="1">
    <source>
        <dbReference type="EMBL" id="KJY99631.1"/>
    </source>
</evidence>
<dbReference type="Gene3D" id="3.60.21.70">
    <property type="entry name" value="PhoD-like phosphatase"/>
    <property type="match status" value="1"/>
</dbReference>
<name>A0A0F4PXF7_9GAMM</name>
<reference evidence="1 2" key="1">
    <citation type="journal article" date="2015" name="BMC Genomics">
        <title>Genome mining reveals unlocked bioactive potential of marine Gram-negative bacteria.</title>
        <authorList>
            <person name="Machado H."/>
            <person name="Sonnenschein E.C."/>
            <person name="Melchiorsen J."/>
            <person name="Gram L."/>
        </authorList>
    </citation>
    <scope>NUCLEOTIDE SEQUENCE [LARGE SCALE GENOMIC DNA]</scope>
    <source>
        <strain evidence="1 2">S3137</strain>
    </source>
</reference>
<evidence type="ECO:0000313" key="2">
    <source>
        <dbReference type="Proteomes" id="UP000033664"/>
    </source>
</evidence>
<keyword evidence="2" id="KW-1185">Reference proteome</keyword>